<proteinExistence type="predicted"/>
<dbReference type="GO" id="GO:0016020">
    <property type="term" value="C:membrane"/>
    <property type="evidence" value="ECO:0007669"/>
    <property type="project" value="InterPro"/>
</dbReference>
<dbReference type="PANTHER" id="PTHR46663">
    <property type="entry name" value="DIGUANYLATE CYCLASE DGCT-RELATED"/>
    <property type="match status" value="1"/>
</dbReference>
<dbReference type="PANTHER" id="PTHR46663:SF2">
    <property type="entry name" value="GGDEF DOMAIN-CONTAINING PROTEIN"/>
    <property type="match status" value="1"/>
</dbReference>
<dbReference type="InterPro" id="IPR043128">
    <property type="entry name" value="Rev_trsase/Diguanyl_cyclase"/>
</dbReference>
<dbReference type="PROSITE" id="PS50887">
    <property type="entry name" value="GGDEF"/>
    <property type="match status" value="1"/>
</dbReference>
<dbReference type="RefSeq" id="WP_123779964.1">
    <property type="nucleotide sequence ID" value="NZ_RKIK01000001.1"/>
</dbReference>
<evidence type="ECO:0000259" key="2">
    <source>
        <dbReference type="PROSITE" id="PS50885"/>
    </source>
</evidence>
<keyword evidence="1" id="KW-0812">Transmembrane</keyword>
<protein>
    <submittedName>
        <fullName evidence="5">Diguanylate cyclase</fullName>
    </submittedName>
</protein>
<dbReference type="Pfam" id="PF00990">
    <property type="entry name" value="GGDEF"/>
    <property type="match status" value="1"/>
</dbReference>
<dbReference type="Gene3D" id="6.10.340.10">
    <property type="match status" value="1"/>
</dbReference>
<keyword evidence="1" id="KW-1133">Transmembrane helix</keyword>
<keyword evidence="1" id="KW-0472">Membrane</keyword>
<dbReference type="EMBL" id="RKIK01000001">
    <property type="protein sequence ID" value="ROV62526.1"/>
    <property type="molecule type" value="Genomic_DNA"/>
</dbReference>
<name>A0A3N3E734_9VIBR</name>
<dbReference type="InterPro" id="IPR000160">
    <property type="entry name" value="GGDEF_dom"/>
</dbReference>
<dbReference type="CDD" id="cd01949">
    <property type="entry name" value="GGDEF"/>
    <property type="match status" value="1"/>
</dbReference>
<organism evidence="5 6">
    <name type="scientific">Vibrio ponticus</name>
    <dbReference type="NCBI Taxonomy" id="265668"/>
    <lineage>
        <taxon>Bacteria</taxon>
        <taxon>Pseudomonadati</taxon>
        <taxon>Pseudomonadota</taxon>
        <taxon>Gammaproteobacteria</taxon>
        <taxon>Vibrionales</taxon>
        <taxon>Vibrionaceae</taxon>
        <taxon>Vibrio</taxon>
    </lineage>
</organism>
<dbReference type="AlphaFoldDB" id="A0A3N3E734"/>
<dbReference type="InterPro" id="IPR003660">
    <property type="entry name" value="HAMP_dom"/>
</dbReference>
<dbReference type="SMART" id="SM00267">
    <property type="entry name" value="GGDEF"/>
    <property type="match status" value="1"/>
</dbReference>
<accession>A0A3N3E734</accession>
<dbReference type="EMBL" id="RKIK01000001">
    <property type="protein sequence ID" value="ROV62541.1"/>
    <property type="molecule type" value="Genomic_DNA"/>
</dbReference>
<evidence type="ECO:0000256" key="1">
    <source>
        <dbReference type="SAM" id="Phobius"/>
    </source>
</evidence>
<evidence type="ECO:0000259" key="3">
    <source>
        <dbReference type="PROSITE" id="PS50887"/>
    </source>
</evidence>
<dbReference type="Proteomes" id="UP000278792">
    <property type="component" value="Unassembled WGS sequence"/>
</dbReference>
<dbReference type="InterPro" id="IPR029787">
    <property type="entry name" value="Nucleotide_cyclase"/>
</dbReference>
<evidence type="ECO:0000313" key="5">
    <source>
        <dbReference type="EMBL" id="ROV62541.1"/>
    </source>
</evidence>
<dbReference type="GO" id="GO:0007165">
    <property type="term" value="P:signal transduction"/>
    <property type="evidence" value="ECO:0007669"/>
    <property type="project" value="InterPro"/>
</dbReference>
<reference evidence="5 6" key="1">
    <citation type="submission" date="2018-11" db="EMBL/GenBank/DDBJ databases">
        <title>Vibrio ponticus strain CAIM 1751 pathogenic for the snapper Lutjanus guttatus.</title>
        <authorList>
            <person name="Soto-Rodriguez S."/>
            <person name="Lozano-Olvera R."/>
            <person name="Gomez-Gil B."/>
        </authorList>
    </citation>
    <scope>NUCLEOTIDE SEQUENCE [LARGE SCALE GENOMIC DNA]</scope>
    <source>
        <strain evidence="5 6">CAIM 1751</strain>
    </source>
</reference>
<evidence type="ECO:0000313" key="6">
    <source>
        <dbReference type="Proteomes" id="UP000278792"/>
    </source>
</evidence>
<dbReference type="SMART" id="SM00304">
    <property type="entry name" value="HAMP"/>
    <property type="match status" value="1"/>
</dbReference>
<dbReference type="SUPFAM" id="SSF55073">
    <property type="entry name" value="Nucleotide cyclase"/>
    <property type="match status" value="1"/>
</dbReference>
<dbReference type="Gene3D" id="3.30.70.270">
    <property type="match status" value="1"/>
</dbReference>
<gene>
    <name evidence="4" type="ORF">EGH82_00370</name>
    <name evidence="5" type="ORF">EGH82_00455</name>
</gene>
<feature type="domain" description="GGDEF" evidence="3">
    <location>
        <begin position="360"/>
        <end position="494"/>
    </location>
</feature>
<sequence length="508" mass="56820">MKTLSSYIISVFLTLTTAPIALFGGTYIIYDLYHQHQSQTARYEQVIAQQLLDAHVALTQFDLLQAELVTTEIAQLDYIVSAKLDSMEYGITLAEVINPINAQGDLTTFVYPINNSQHKQIGLLTVDKDKTALIWDIAKSTVPKVFSLGLILLAVSLTFTRTILAALNKPFTELQKVAFQIANGDYHTPSKTDSKFLEITTIFSALDAMRAQLKSTISLLRDSQEKHARTYNLTQVGLFVVNIKKRKIVRANSTLSNIFKPFTEQQKQSALEAFLPKLLQEPHTNSFNYSISIEGKTRYFQINRSQVINDEIECSGLDISELMQAKLTTERMLNTDALTQVPNRHRFNLDVLAIEEQSNPEVTIMVLDLNGFKAVNDTFGHLAGDQVLINIAQRVTAMLANQSATLYRLGGDEFVILVNQPYHAEHVTQLVDNIRATIALPIEFEHNQFAVATSIGIAHYNRHSTDLQITIKQADKAMYHAKTTGLNVAYAAHLIDQTALEQHPIATV</sequence>
<dbReference type="PROSITE" id="PS50885">
    <property type="entry name" value="HAMP"/>
    <property type="match status" value="1"/>
</dbReference>
<comment type="caution">
    <text evidence="5">The sequence shown here is derived from an EMBL/GenBank/DDBJ whole genome shotgun (WGS) entry which is preliminary data.</text>
</comment>
<dbReference type="NCBIfam" id="TIGR00254">
    <property type="entry name" value="GGDEF"/>
    <property type="match status" value="1"/>
</dbReference>
<evidence type="ECO:0000313" key="4">
    <source>
        <dbReference type="EMBL" id="ROV62526.1"/>
    </source>
</evidence>
<dbReference type="InterPro" id="IPR052163">
    <property type="entry name" value="DGC-Regulatory_Protein"/>
</dbReference>
<feature type="domain" description="HAMP" evidence="2">
    <location>
        <begin position="165"/>
        <end position="218"/>
    </location>
</feature>
<feature type="transmembrane region" description="Helical" evidence="1">
    <location>
        <begin position="6"/>
        <end position="30"/>
    </location>
</feature>